<accession>A0AA38Z763</accession>
<keyword evidence="2" id="KW-0812">Transmembrane</keyword>
<keyword evidence="3" id="KW-0732">Signal</keyword>
<keyword evidence="2" id="KW-1133">Transmembrane helix</keyword>
<evidence type="ECO:0000313" key="5">
    <source>
        <dbReference type="Proteomes" id="UP001168098"/>
    </source>
</evidence>
<evidence type="ECO:0000256" key="1">
    <source>
        <dbReference type="SAM" id="MobiDB-lite"/>
    </source>
</evidence>
<keyword evidence="2" id="KW-0472">Membrane</keyword>
<protein>
    <recommendedName>
        <fullName evidence="6">Anther-specific protein BCP1</fullName>
    </recommendedName>
</protein>
<proteinExistence type="predicted"/>
<feature type="region of interest" description="Disordered" evidence="1">
    <location>
        <begin position="22"/>
        <end position="82"/>
    </location>
</feature>
<evidence type="ECO:0000256" key="3">
    <source>
        <dbReference type="SAM" id="SignalP"/>
    </source>
</evidence>
<name>A0AA38Z763_VITRO</name>
<dbReference type="EMBL" id="JARBHA010000014">
    <property type="protein sequence ID" value="KAJ9683676.1"/>
    <property type="molecule type" value="Genomic_DNA"/>
</dbReference>
<feature type="signal peptide" evidence="3">
    <location>
        <begin position="1"/>
        <end position="21"/>
    </location>
</feature>
<evidence type="ECO:0000313" key="4">
    <source>
        <dbReference type="EMBL" id="KAJ9683676.1"/>
    </source>
</evidence>
<dbReference type="Proteomes" id="UP001168098">
    <property type="component" value="Unassembled WGS sequence"/>
</dbReference>
<keyword evidence="5" id="KW-1185">Reference proteome</keyword>
<dbReference type="AlphaFoldDB" id="A0AA38Z763"/>
<feature type="chain" id="PRO_5041233081" description="Anther-specific protein BCP1" evidence="3">
    <location>
        <begin position="22"/>
        <end position="110"/>
    </location>
</feature>
<sequence>MAPKLLILALLFMAVVASTSAAAPAKAPEAASDDEIGEVGGDDSGDGGLSPSSDVVDAPVGGPVTEGAFSNLGPSAATGGNKENGAAELEVSAVAAGAAAVAAGFFFLKF</sequence>
<gene>
    <name evidence="4" type="ORF">PVL29_019308</name>
</gene>
<evidence type="ECO:0008006" key="6">
    <source>
        <dbReference type="Google" id="ProtNLM"/>
    </source>
</evidence>
<organism evidence="4 5">
    <name type="scientific">Vitis rotundifolia</name>
    <name type="common">Muscadine grape</name>
    <dbReference type="NCBI Taxonomy" id="103349"/>
    <lineage>
        <taxon>Eukaryota</taxon>
        <taxon>Viridiplantae</taxon>
        <taxon>Streptophyta</taxon>
        <taxon>Embryophyta</taxon>
        <taxon>Tracheophyta</taxon>
        <taxon>Spermatophyta</taxon>
        <taxon>Magnoliopsida</taxon>
        <taxon>eudicotyledons</taxon>
        <taxon>Gunneridae</taxon>
        <taxon>Pentapetalae</taxon>
        <taxon>rosids</taxon>
        <taxon>Vitales</taxon>
        <taxon>Vitaceae</taxon>
        <taxon>Viteae</taxon>
        <taxon>Vitis</taxon>
    </lineage>
</organism>
<evidence type="ECO:0000256" key="2">
    <source>
        <dbReference type="SAM" id="Phobius"/>
    </source>
</evidence>
<feature type="compositionally biased region" description="Acidic residues" evidence="1">
    <location>
        <begin position="31"/>
        <end position="45"/>
    </location>
</feature>
<reference evidence="4 5" key="1">
    <citation type="journal article" date="2023" name="BMC Biotechnol.">
        <title>Vitis rotundifolia cv Carlos genome sequencing.</title>
        <authorList>
            <person name="Huff M."/>
            <person name="Hulse-Kemp A."/>
            <person name="Scheffler B."/>
            <person name="Youngblood R."/>
            <person name="Simpson S."/>
            <person name="Babiker E."/>
            <person name="Staton M."/>
        </authorList>
    </citation>
    <scope>NUCLEOTIDE SEQUENCE [LARGE SCALE GENOMIC DNA]</scope>
    <source>
        <tissue evidence="4">Leaf</tissue>
    </source>
</reference>
<comment type="caution">
    <text evidence="4">The sequence shown here is derived from an EMBL/GenBank/DDBJ whole genome shotgun (WGS) entry which is preliminary data.</text>
</comment>
<feature type="transmembrane region" description="Helical" evidence="2">
    <location>
        <begin position="91"/>
        <end position="108"/>
    </location>
</feature>